<dbReference type="EMBL" id="DS113358">
    <property type="protein sequence ID" value="EAY09424.1"/>
    <property type="molecule type" value="Genomic_DNA"/>
</dbReference>
<dbReference type="VEuPathDB" id="TrichDB:TVAGG3_0425130"/>
<gene>
    <name evidence="1" type="ORF">TVAG_420460</name>
</gene>
<dbReference type="RefSeq" id="XP_001321647.1">
    <property type="nucleotide sequence ID" value="XM_001321612.1"/>
</dbReference>
<dbReference type="KEGG" id="tva:4767343"/>
<evidence type="ECO:0000313" key="2">
    <source>
        <dbReference type="Proteomes" id="UP000001542"/>
    </source>
</evidence>
<dbReference type="InParanoid" id="A2ED69"/>
<evidence type="ECO:0000313" key="1">
    <source>
        <dbReference type="EMBL" id="EAY09424.1"/>
    </source>
</evidence>
<dbReference type="VEuPathDB" id="TrichDB:TVAG_420460"/>
<reference evidence="1" key="1">
    <citation type="submission" date="2006-10" db="EMBL/GenBank/DDBJ databases">
        <authorList>
            <person name="Amadeo P."/>
            <person name="Zhao Q."/>
            <person name="Wortman J."/>
            <person name="Fraser-Liggett C."/>
            <person name="Carlton J."/>
        </authorList>
    </citation>
    <scope>NUCLEOTIDE SEQUENCE</scope>
    <source>
        <strain evidence="1">G3</strain>
    </source>
</reference>
<dbReference type="OrthoDB" id="10649509at2759"/>
<evidence type="ECO:0008006" key="3">
    <source>
        <dbReference type="Google" id="ProtNLM"/>
    </source>
</evidence>
<name>A2ED69_TRIV3</name>
<dbReference type="Proteomes" id="UP000001542">
    <property type="component" value="Unassembled WGS sequence"/>
</dbReference>
<protein>
    <recommendedName>
        <fullName evidence="3">IQ calmodulin-binding motif family protein</fullName>
    </recommendedName>
</protein>
<accession>A2ED69</accession>
<reference evidence="1" key="2">
    <citation type="journal article" date="2007" name="Science">
        <title>Draft genome sequence of the sexually transmitted pathogen Trichomonas vaginalis.</title>
        <authorList>
            <person name="Carlton J.M."/>
            <person name="Hirt R.P."/>
            <person name="Silva J.C."/>
            <person name="Delcher A.L."/>
            <person name="Schatz M."/>
            <person name="Zhao Q."/>
            <person name="Wortman J.R."/>
            <person name="Bidwell S.L."/>
            <person name="Alsmark U.C.M."/>
            <person name="Besteiro S."/>
            <person name="Sicheritz-Ponten T."/>
            <person name="Noel C.J."/>
            <person name="Dacks J.B."/>
            <person name="Foster P.G."/>
            <person name="Simillion C."/>
            <person name="Van de Peer Y."/>
            <person name="Miranda-Saavedra D."/>
            <person name="Barton G.J."/>
            <person name="Westrop G.D."/>
            <person name="Mueller S."/>
            <person name="Dessi D."/>
            <person name="Fiori P.L."/>
            <person name="Ren Q."/>
            <person name="Paulsen I."/>
            <person name="Zhang H."/>
            <person name="Bastida-Corcuera F.D."/>
            <person name="Simoes-Barbosa A."/>
            <person name="Brown M.T."/>
            <person name="Hayes R.D."/>
            <person name="Mukherjee M."/>
            <person name="Okumura C.Y."/>
            <person name="Schneider R."/>
            <person name="Smith A.J."/>
            <person name="Vanacova S."/>
            <person name="Villalvazo M."/>
            <person name="Haas B.J."/>
            <person name="Pertea M."/>
            <person name="Feldblyum T.V."/>
            <person name="Utterback T.R."/>
            <person name="Shu C.L."/>
            <person name="Osoegawa K."/>
            <person name="de Jong P.J."/>
            <person name="Hrdy I."/>
            <person name="Horvathova L."/>
            <person name="Zubacova Z."/>
            <person name="Dolezal P."/>
            <person name="Malik S.B."/>
            <person name="Logsdon J.M. Jr."/>
            <person name="Henze K."/>
            <person name="Gupta A."/>
            <person name="Wang C.C."/>
            <person name="Dunne R.L."/>
            <person name="Upcroft J.A."/>
            <person name="Upcroft P."/>
            <person name="White O."/>
            <person name="Salzberg S.L."/>
            <person name="Tang P."/>
            <person name="Chiu C.-H."/>
            <person name="Lee Y.-S."/>
            <person name="Embley T.M."/>
            <person name="Coombs G.H."/>
            <person name="Mottram J.C."/>
            <person name="Tachezy J."/>
            <person name="Fraser-Liggett C.M."/>
            <person name="Johnson P.J."/>
        </authorList>
    </citation>
    <scope>NUCLEOTIDE SEQUENCE [LARGE SCALE GENOMIC DNA]</scope>
    <source>
        <strain evidence="1">G3</strain>
    </source>
</reference>
<dbReference type="AlphaFoldDB" id="A2ED69"/>
<organism evidence="1 2">
    <name type="scientific">Trichomonas vaginalis (strain ATCC PRA-98 / G3)</name>
    <dbReference type="NCBI Taxonomy" id="412133"/>
    <lineage>
        <taxon>Eukaryota</taxon>
        <taxon>Metamonada</taxon>
        <taxon>Parabasalia</taxon>
        <taxon>Trichomonadida</taxon>
        <taxon>Trichomonadidae</taxon>
        <taxon>Trichomonas</taxon>
    </lineage>
</organism>
<proteinExistence type="predicted"/>
<sequence length="546" mass="65349">MIFEFLKLMFSYSSLRVFRLWKLTACNRKIHRAELKFIRFTAKKSAKLSPVYRIFIVWFRYVKWKKTSRKTHFEDNTYIHLEVQEKIPKWSILERRLNQKQRTLIMIQAYLKKKLKTKVVKTLYNRSIEKHTEQLAIMDADEFRNNQLSKICCRAWLKYLEIQQRQKQTIKECMSGWYEAAYNDARKKIQINFFKKREIEFFLHKILTKWNRMSTLYKIESVYRCLGVQRDPSLGHLFCFCFFNFEVAFQIMCWRSWLKYIRRRRAWKRFCQSVQDTDQQNEKSQIIMSELKRIARAHAAGLSTTNHELLPRGLGISPELQLLNINQINSDIEEERLSQTFIPYDKNVEKTGDALVRSLLVVISNKQNLDVFKKKVNTVDHFERFRTLQDLQEQILVNSKIFHDNIRIKLFKDKSIIASINAHKESLKYSQEFDFLTAKSEPLTTEPFPVFDVNDGKIFVFWEYEISIKNIIRQHQMAPPRLLNSFGNEMKAAFRAFDRRLRSPYEIKLQQKKSDNLTNIFSGFAKNMTDTAKLINNIKTNSHQNP</sequence>
<keyword evidence="2" id="KW-1185">Reference proteome</keyword>